<dbReference type="EMBL" id="CP012541">
    <property type="protein sequence ID" value="ALF47069.1"/>
    <property type="molecule type" value="Genomic_DNA"/>
</dbReference>
<dbReference type="InterPro" id="IPR003838">
    <property type="entry name" value="ABC3_permease_C"/>
</dbReference>
<evidence type="ECO:0000256" key="5">
    <source>
        <dbReference type="ARBA" id="ARBA00023136"/>
    </source>
</evidence>
<evidence type="ECO:0000259" key="8">
    <source>
        <dbReference type="Pfam" id="PF02687"/>
    </source>
</evidence>
<dbReference type="Pfam" id="PF02687">
    <property type="entry name" value="FtsX"/>
    <property type="match status" value="1"/>
</dbReference>
<comment type="similarity">
    <text evidence="6">Belongs to the ABC-4 integral membrane protein family.</text>
</comment>
<feature type="transmembrane region" description="Helical" evidence="7">
    <location>
        <begin position="302"/>
        <end position="335"/>
    </location>
</feature>
<keyword evidence="3 7" id="KW-0812">Transmembrane</keyword>
<feature type="transmembrane region" description="Helical" evidence="7">
    <location>
        <begin position="255"/>
        <end position="281"/>
    </location>
</feature>
<keyword evidence="5 7" id="KW-0472">Membrane</keyword>
<dbReference type="KEGG" id="ccoc:CCON33237_0361"/>
<keyword evidence="4 7" id="KW-1133">Transmembrane helix</keyword>
<protein>
    <submittedName>
        <fullName evidence="10">Ferrirhodotorulic acid ABC transporter, permease protein</fullName>
    </submittedName>
</protein>
<name>A0A0M4TL60_9BACT</name>
<dbReference type="GeneID" id="28662030"/>
<proteinExistence type="inferred from homology"/>
<gene>
    <name evidence="10" type="ORF">CCON33237_0361</name>
</gene>
<dbReference type="InterPro" id="IPR025857">
    <property type="entry name" value="MacB_PCD"/>
</dbReference>
<dbReference type="InterPro" id="IPR050250">
    <property type="entry name" value="Macrolide_Exporter_MacB"/>
</dbReference>
<accession>A0A0M4TL60</accession>
<dbReference type="GO" id="GO:0005886">
    <property type="term" value="C:plasma membrane"/>
    <property type="evidence" value="ECO:0007669"/>
    <property type="project" value="UniProtKB-SubCell"/>
</dbReference>
<dbReference type="PANTHER" id="PTHR30572">
    <property type="entry name" value="MEMBRANE COMPONENT OF TRANSPORTER-RELATED"/>
    <property type="match status" value="1"/>
</dbReference>
<feature type="transmembrane region" description="Helical" evidence="7">
    <location>
        <begin position="23"/>
        <end position="45"/>
    </location>
</feature>
<evidence type="ECO:0000313" key="11">
    <source>
        <dbReference type="Proteomes" id="UP000066049"/>
    </source>
</evidence>
<organism evidence="10 11">
    <name type="scientific">Campylobacter concisus</name>
    <dbReference type="NCBI Taxonomy" id="199"/>
    <lineage>
        <taxon>Bacteria</taxon>
        <taxon>Pseudomonadati</taxon>
        <taxon>Campylobacterota</taxon>
        <taxon>Epsilonproteobacteria</taxon>
        <taxon>Campylobacterales</taxon>
        <taxon>Campylobacteraceae</taxon>
        <taxon>Campylobacter</taxon>
    </lineage>
</organism>
<reference evidence="11" key="1">
    <citation type="submission" date="2015-08" db="EMBL/GenBank/DDBJ databases">
        <title>Comparative genomics of the Campylobacter concisus group.</title>
        <authorList>
            <person name="Miller W.G."/>
            <person name="Yee E."/>
            <person name="Chapman M.H."/>
            <person name="Huynh S."/>
            <person name="Bono J.L."/>
            <person name="On S.L.W."/>
            <person name="St Leger J."/>
            <person name="Foster G."/>
            <person name="Parker C.T."/>
        </authorList>
    </citation>
    <scope>NUCLEOTIDE SEQUENCE [LARGE SCALE GENOMIC DNA]</scope>
    <source>
        <strain evidence="11">ATCC 33237</strain>
    </source>
</reference>
<dbReference type="GO" id="GO:0022857">
    <property type="term" value="F:transmembrane transporter activity"/>
    <property type="evidence" value="ECO:0007669"/>
    <property type="project" value="TreeGrafter"/>
</dbReference>
<evidence type="ECO:0000259" key="9">
    <source>
        <dbReference type="Pfam" id="PF12704"/>
    </source>
</evidence>
<evidence type="ECO:0000256" key="3">
    <source>
        <dbReference type="ARBA" id="ARBA00022692"/>
    </source>
</evidence>
<dbReference type="PROSITE" id="PS51257">
    <property type="entry name" value="PROKAR_LIPOPROTEIN"/>
    <property type="match status" value="1"/>
</dbReference>
<dbReference type="AlphaFoldDB" id="A0A0M4TL60"/>
<evidence type="ECO:0000256" key="7">
    <source>
        <dbReference type="SAM" id="Phobius"/>
    </source>
</evidence>
<dbReference type="PANTHER" id="PTHR30572:SF4">
    <property type="entry name" value="ABC TRANSPORTER PERMEASE YTRF"/>
    <property type="match status" value="1"/>
</dbReference>
<feature type="transmembrane region" description="Helical" evidence="7">
    <location>
        <begin position="341"/>
        <end position="363"/>
    </location>
</feature>
<evidence type="ECO:0000256" key="1">
    <source>
        <dbReference type="ARBA" id="ARBA00004651"/>
    </source>
</evidence>
<dbReference type="Proteomes" id="UP000066049">
    <property type="component" value="Chromosome"/>
</dbReference>
<feature type="domain" description="MacB-like periplasmic core" evidence="9">
    <location>
        <begin position="26"/>
        <end position="202"/>
    </location>
</feature>
<dbReference type="RefSeq" id="WP_054196144.1">
    <property type="nucleotide sequence ID" value="NZ_CABMKQ010000002.1"/>
</dbReference>
<comment type="subcellular location">
    <subcellularLocation>
        <location evidence="1">Cell membrane</location>
        <topology evidence="1">Multi-pass membrane protein</topology>
    </subcellularLocation>
</comment>
<dbReference type="Pfam" id="PF12704">
    <property type="entry name" value="MacB_PCD"/>
    <property type="match status" value="1"/>
</dbReference>
<feature type="domain" description="ABC3 transporter permease C-terminal" evidence="8">
    <location>
        <begin position="259"/>
        <end position="370"/>
    </location>
</feature>
<evidence type="ECO:0000313" key="10">
    <source>
        <dbReference type="EMBL" id="ALF47069.1"/>
    </source>
</evidence>
<dbReference type="PATRIC" id="fig|199.248.peg.384"/>
<evidence type="ECO:0000256" key="6">
    <source>
        <dbReference type="ARBA" id="ARBA00038076"/>
    </source>
</evidence>
<evidence type="ECO:0000256" key="2">
    <source>
        <dbReference type="ARBA" id="ARBA00022475"/>
    </source>
</evidence>
<evidence type="ECO:0000256" key="4">
    <source>
        <dbReference type="ARBA" id="ARBA00022989"/>
    </source>
</evidence>
<sequence>MTANSKFFYNTIYKSLKNGSSRVMVIVISILLGACVCAAFVNVYLDIDSKVSRELKTYGANMIFAPKDMATSDDMSEKTYNEMIAKVPKDKLLGESGYLFAQANIGPTNAIVMGTKFSNLKKVKPFLDVRDGTMINVDFDDKNVLIGVDLARQAGFKAGDDIEIRAIGSNESINVKIKGVVASGDKEDALLITSLSLAQKISNKAGKINYAEAVVLGNFYEITSLAKTISNDEIAAKPVAKVSKSEGYILEKIKLLMALVSLVILLITSMCVNTTLSAILLSRSKEIALLRAIGASKKDVLNLFGFETFVTALISALVGAFLGYLLAQILGYAIFDSSIDFRILSIPVAVIISLLFAAIAAFYPIKRALNNKMADTLRGE</sequence>
<keyword evidence="2" id="KW-1003">Cell membrane</keyword>